<dbReference type="RefSeq" id="WP_154542767.1">
    <property type="nucleotide sequence ID" value="NZ_JAQYQY010000018.1"/>
</dbReference>
<comment type="caution">
    <text evidence="1">The sequence shown here is derived from an EMBL/GenBank/DDBJ whole genome shotgun (WGS) entry which is preliminary data.</text>
</comment>
<dbReference type="EMBL" id="VUMY01000001">
    <property type="protein sequence ID" value="MST48780.1"/>
    <property type="molecule type" value="Genomic_DNA"/>
</dbReference>
<reference evidence="1 2" key="1">
    <citation type="submission" date="2019-08" db="EMBL/GenBank/DDBJ databases">
        <title>In-depth cultivation of the pig gut microbiome towards novel bacterial diversity and tailored functional studies.</title>
        <authorList>
            <person name="Wylensek D."/>
            <person name="Hitch T.C.A."/>
            <person name="Clavel T."/>
        </authorList>
    </citation>
    <scope>NUCLEOTIDE SEQUENCE [LARGE SCALE GENOMIC DNA]</scope>
    <source>
        <strain evidence="1 2">RF-GAM-744-WT-7</strain>
    </source>
</reference>
<dbReference type="AlphaFoldDB" id="A0A7K0K159"/>
<gene>
    <name evidence="1" type="ORF">FYJ63_00640</name>
</gene>
<sequence>MPTPVLEALEGLRSRRAEQPIHHEVSCTCEQCAMARTVALDNLGHLIGLNDLDEGLYGPRGWTVLSGVAVLALQYSDWMWMDTAEDFPGVKPEEMIDYLPYFGGDSWLAKRIWGRIPEAALEERQNYAPSLGAILDFIKDHPDDALFSGYLIGPQRFDERLSADALYISPEFLGLDSENADALDAHDAFIKLGLDQVSSPDEICQWYRERPYWRFWWD</sequence>
<evidence type="ECO:0000313" key="1">
    <source>
        <dbReference type="EMBL" id="MST48780.1"/>
    </source>
</evidence>
<dbReference type="Proteomes" id="UP000442535">
    <property type="component" value="Unassembled WGS sequence"/>
</dbReference>
<keyword evidence="2" id="KW-1185">Reference proteome</keyword>
<proteinExistence type="predicted"/>
<accession>A0A7K0K159</accession>
<name>A0A7K0K159_9ACTO</name>
<protein>
    <submittedName>
        <fullName evidence="1">Uncharacterized protein</fullName>
    </submittedName>
</protein>
<evidence type="ECO:0000313" key="2">
    <source>
        <dbReference type="Proteomes" id="UP000442535"/>
    </source>
</evidence>
<organism evidence="1 2">
    <name type="scientific">Mobiluncus porci</name>
    <dbReference type="NCBI Taxonomy" id="2652278"/>
    <lineage>
        <taxon>Bacteria</taxon>
        <taxon>Bacillati</taxon>
        <taxon>Actinomycetota</taxon>
        <taxon>Actinomycetes</taxon>
        <taxon>Actinomycetales</taxon>
        <taxon>Actinomycetaceae</taxon>
        <taxon>Mobiluncus</taxon>
    </lineage>
</organism>